<evidence type="ECO:0000256" key="4">
    <source>
        <dbReference type="ARBA" id="ARBA00022475"/>
    </source>
</evidence>
<dbReference type="SMART" id="SM00382">
    <property type="entry name" value="AAA"/>
    <property type="match status" value="1"/>
</dbReference>
<dbReference type="GO" id="GO:0016887">
    <property type="term" value="F:ATP hydrolysis activity"/>
    <property type="evidence" value="ECO:0007669"/>
    <property type="project" value="InterPro"/>
</dbReference>
<proteinExistence type="inferred from homology"/>
<dbReference type="GO" id="GO:0015833">
    <property type="term" value="P:peptide transport"/>
    <property type="evidence" value="ECO:0007669"/>
    <property type="project" value="InterPro"/>
</dbReference>
<accession>A0A212JEF3</accession>
<dbReference type="InterPro" id="IPR003439">
    <property type="entry name" value="ABC_transporter-like_ATP-bd"/>
</dbReference>
<dbReference type="PANTHER" id="PTHR43297:SF2">
    <property type="entry name" value="DIPEPTIDE TRANSPORT ATP-BINDING PROTEIN DPPD"/>
    <property type="match status" value="1"/>
</dbReference>
<dbReference type="GO" id="GO:0005886">
    <property type="term" value="C:plasma membrane"/>
    <property type="evidence" value="ECO:0007669"/>
    <property type="project" value="UniProtKB-SubCell"/>
</dbReference>
<dbReference type="InterPro" id="IPR017871">
    <property type="entry name" value="ABC_transporter-like_CS"/>
</dbReference>
<dbReference type="GO" id="GO:0005524">
    <property type="term" value="F:ATP binding"/>
    <property type="evidence" value="ECO:0007669"/>
    <property type="project" value="UniProtKB-KW"/>
</dbReference>
<keyword evidence="5" id="KW-0547">Nucleotide-binding</keyword>
<dbReference type="FunFam" id="3.40.50.300:FF:000016">
    <property type="entry name" value="Oligopeptide ABC transporter ATP-binding component"/>
    <property type="match status" value="1"/>
</dbReference>
<keyword evidence="3" id="KW-0813">Transport</keyword>
<dbReference type="InterPro" id="IPR013563">
    <property type="entry name" value="Oligopep_ABC_C"/>
</dbReference>
<dbReference type="InterPro" id="IPR050388">
    <property type="entry name" value="ABC_Ni/Peptide_Import"/>
</dbReference>
<protein>
    <submittedName>
        <fullName evidence="9">Oligopeptide transporter subunit ATP-binding component of ABC superfamily</fullName>
    </submittedName>
</protein>
<keyword evidence="4" id="KW-1003">Cell membrane</keyword>
<evidence type="ECO:0000256" key="6">
    <source>
        <dbReference type="ARBA" id="ARBA00022840"/>
    </source>
</evidence>
<dbReference type="AlphaFoldDB" id="A0A212JEF3"/>
<evidence type="ECO:0000313" key="9">
    <source>
        <dbReference type="EMBL" id="SBV97798.1"/>
    </source>
</evidence>
<comment type="subcellular location">
    <subcellularLocation>
        <location evidence="1">Cell membrane</location>
        <topology evidence="1">Peripheral membrane protein</topology>
    </subcellularLocation>
</comment>
<dbReference type="InterPro" id="IPR003593">
    <property type="entry name" value="AAA+_ATPase"/>
</dbReference>
<dbReference type="Gene3D" id="3.40.50.300">
    <property type="entry name" value="P-loop containing nucleotide triphosphate hydrolases"/>
    <property type="match status" value="1"/>
</dbReference>
<dbReference type="PANTHER" id="PTHR43297">
    <property type="entry name" value="OLIGOPEPTIDE TRANSPORT ATP-BINDING PROTEIN APPD"/>
    <property type="match status" value="1"/>
</dbReference>
<keyword evidence="6 9" id="KW-0067">ATP-binding</keyword>
<reference evidence="9" key="1">
    <citation type="submission" date="2016-04" db="EMBL/GenBank/DDBJ databases">
        <authorList>
            <person name="Evans L.H."/>
            <person name="Alamgir A."/>
            <person name="Owens N."/>
            <person name="Weber N.D."/>
            <person name="Virtaneva K."/>
            <person name="Barbian K."/>
            <person name="Babar A."/>
            <person name="Rosenke K."/>
        </authorList>
    </citation>
    <scope>NUCLEOTIDE SEQUENCE</scope>
    <source>
        <strain evidence="9">86</strain>
    </source>
</reference>
<dbReference type="EMBL" id="FLUN01000001">
    <property type="protein sequence ID" value="SBV97798.1"/>
    <property type="molecule type" value="Genomic_DNA"/>
</dbReference>
<sequence length="317" mass="33906">MLTVTDLSTRFGAYAVTEGLSFTVEPGSTTCLIGESGCGKTVTLLSLLGLSRGTVSGSVALEGRELLGLSPRAWRRVRGREISMIFQEPQSALNPVMTVGRGLCELIAAHRPMGAALLRREAEGLMAAVGLPGPSTLFDRYPHELSGGMRQRVLIAGALAHSPRLVLADEPTSALDMTIRAQIIDLFGRLKRERSCSFLIATHDLALVRRLADRVLVMYAGELVEQGEAAEVLSTPRHPYTRALLAAAREEGPLSLLEGEPPSPAAFPTGCRFHPRCPDSLPACALARPAMEGGSDHMWRCPLKISASAISCPESKS</sequence>
<dbReference type="Pfam" id="PF00005">
    <property type="entry name" value="ABC_tran"/>
    <property type="match status" value="1"/>
</dbReference>
<keyword evidence="7" id="KW-0472">Membrane</keyword>
<evidence type="ECO:0000256" key="3">
    <source>
        <dbReference type="ARBA" id="ARBA00022448"/>
    </source>
</evidence>
<evidence type="ECO:0000256" key="2">
    <source>
        <dbReference type="ARBA" id="ARBA00005417"/>
    </source>
</evidence>
<organism evidence="9">
    <name type="scientific">uncultured Eubacteriales bacterium</name>
    <dbReference type="NCBI Taxonomy" id="172733"/>
    <lineage>
        <taxon>Bacteria</taxon>
        <taxon>Bacillati</taxon>
        <taxon>Bacillota</taxon>
        <taxon>Clostridia</taxon>
        <taxon>Eubacteriales</taxon>
        <taxon>environmental samples</taxon>
    </lineage>
</organism>
<name>A0A212JEF3_9FIRM</name>
<evidence type="ECO:0000256" key="1">
    <source>
        <dbReference type="ARBA" id="ARBA00004202"/>
    </source>
</evidence>
<dbReference type="NCBIfam" id="TIGR01727">
    <property type="entry name" value="oligo_HPY"/>
    <property type="match status" value="1"/>
</dbReference>
<gene>
    <name evidence="9" type="primary">oppF</name>
    <name evidence="9" type="ORF">KL86CLO1_10959</name>
</gene>
<evidence type="ECO:0000256" key="7">
    <source>
        <dbReference type="ARBA" id="ARBA00023136"/>
    </source>
</evidence>
<feature type="domain" description="ABC transporter" evidence="8">
    <location>
        <begin position="2"/>
        <end position="245"/>
    </location>
</feature>
<dbReference type="Pfam" id="PF08352">
    <property type="entry name" value="oligo_HPY"/>
    <property type="match status" value="1"/>
</dbReference>
<dbReference type="CDD" id="cd03257">
    <property type="entry name" value="ABC_NikE_OppD_transporters"/>
    <property type="match status" value="1"/>
</dbReference>
<evidence type="ECO:0000259" key="8">
    <source>
        <dbReference type="PROSITE" id="PS50893"/>
    </source>
</evidence>
<comment type="similarity">
    <text evidence="2">Belongs to the ABC transporter superfamily.</text>
</comment>
<dbReference type="InterPro" id="IPR027417">
    <property type="entry name" value="P-loop_NTPase"/>
</dbReference>
<evidence type="ECO:0000256" key="5">
    <source>
        <dbReference type="ARBA" id="ARBA00022741"/>
    </source>
</evidence>
<dbReference type="SUPFAM" id="SSF52540">
    <property type="entry name" value="P-loop containing nucleoside triphosphate hydrolases"/>
    <property type="match status" value="1"/>
</dbReference>
<dbReference type="PROSITE" id="PS50893">
    <property type="entry name" value="ABC_TRANSPORTER_2"/>
    <property type="match status" value="1"/>
</dbReference>
<dbReference type="PROSITE" id="PS00211">
    <property type="entry name" value="ABC_TRANSPORTER_1"/>
    <property type="match status" value="1"/>
</dbReference>